<evidence type="ECO:0000256" key="1">
    <source>
        <dbReference type="ARBA" id="ARBA00009023"/>
    </source>
</evidence>
<evidence type="ECO:0000313" key="5">
    <source>
        <dbReference type="EMBL" id="SDB32907.1"/>
    </source>
</evidence>
<dbReference type="Pfam" id="PF03480">
    <property type="entry name" value="DctP"/>
    <property type="match status" value="1"/>
</dbReference>
<dbReference type="PROSITE" id="PS51257">
    <property type="entry name" value="PROKAR_LIPOPROTEIN"/>
    <property type="match status" value="1"/>
</dbReference>
<evidence type="ECO:0000256" key="3">
    <source>
        <dbReference type="ARBA" id="ARBA00022729"/>
    </source>
</evidence>
<dbReference type="GO" id="GO:0055085">
    <property type="term" value="P:transmembrane transport"/>
    <property type="evidence" value="ECO:0007669"/>
    <property type="project" value="InterPro"/>
</dbReference>
<dbReference type="Proteomes" id="UP000199228">
    <property type="component" value="Unassembled WGS sequence"/>
</dbReference>
<accession>A0A1G6CJ48</accession>
<evidence type="ECO:0000313" key="6">
    <source>
        <dbReference type="Proteomes" id="UP000199228"/>
    </source>
</evidence>
<reference evidence="5 6" key="1">
    <citation type="submission" date="2016-10" db="EMBL/GenBank/DDBJ databases">
        <authorList>
            <person name="de Groot N.N."/>
        </authorList>
    </citation>
    <scope>NUCLEOTIDE SEQUENCE [LARGE SCALE GENOMIC DNA]</scope>
    <source>
        <strain evidence="5 6">DSM 3217</strain>
    </source>
</reference>
<organism evidence="5 6">
    <name type="scientific">Eubacterium oxidoreducens</name>
    <dbReference type="NCBI Taxonomy" id="1732"/>
    <lineage>
        <taxon>Bacteria</taxon>
        <taxon>Bacillati</taxon>
        <taxon>Bacillota</taxon>
        <taxon>Clostridia</taxon>
        <taxon>Eubacteriales</taxon>
        <taxon>Eubacteriaceae</taxon>
        <taxon>Eubacterium</taxon>
    </lineage>
</organism>
<name>A0A1G6CJ48_EUBOX</name>
<evidence type="ECO:0000256" key="4">
    <source>
        <dbReference type="SAM" id="SignalP"/>
    </source>
</evidence>
<comment type="similarity">
    <text evidence="1">Belongs to the bacterial solute-binding protein 7 family.</text>
</comment>
<feature type="signal peptide" evidence="4">
    <location>
        <begin position="1"/>
        <end position="25"/>
    </location>
</feature>
<sequence>MRKKSFAKKLVCGGLVGVMAIGLMACSKDSSSGSDTATGNGGSSDIAPYQFNISYGGTPSSSMVAVMELLCEDLTEASGGAFTFNQYNDNDYKESQALDELTNNIVDIVYLGSSATSTTITDVAYLGMPGCYRYTDDANSFSSFEDAVGESLADIYSDYDIHYLGLRVPAKMAIVGTGEAITDKENLQGKIVRVSGTWMGRLAETMNLATTDVGLSELATALQRKTIDSCITGIEQVYSQMLGEVCDYACVLPETDGMGALVMDEDTWSKLDEAQQAAVNEGVEKWMSDCLAVSEEFYDTSIKALEEYDVDIEYFTDEQCDDFLSTVGDVYEEIDKSASEKGIALKESILKWREENLE</sequence>
<dbReference type="InterPro" id="IPR018389">
    <property type="entry name" value="DctP_fam"/>
</dbReference>
<keyword evidence="6" id="KW-1185">Reference proteome</keyword>
<feature type="chain" id="PRO_5038457428" evidence="4">
    <location>
        <begin position="26"/>
        <end position="358"/>
    </location>
</feature>
<keyword evidence="2" id="KW-0813">Transport</keyword>
<proteinExistence type="inferred from homology"/>
<dbReference type="InterPro" id="IPR038404">
    <property type="entry name" value="TRAP_DctP_sf"/>
</dbReference>
<keyword evidence="3 4" id="KW-0732">Signal</keyword>
<protein>
    <submittedName>
        <fullName evidence="5">TRAP-type C4-dicarboxylate transport system, substrate-binding protein</fullName>
    </submittedName>
</protein>
<dbReference type="AlphaFoldDB" id="A0A1G6CJ48"/>
<evidence type="ECO:0000256" key="2">
    <source>
        <dbReference type="ARBA" id="ARBA00022448"/>
    </source>
</evidence>
<dbReference type="STRING" id="1732.SAMN02910417_02445"/>
<dbReference type="Gene3D" id="3.40.190.170">
    <property type="entry name" value="Bacterial extracellular solute-binding protein, family 7"/>
    <property type="match status" value="1"/>
</dbReference>
<gene>
    <name evidence="5" type="ORF">SAMN02910417_02445</name>
</gene>
<dbReference type="PANTHER" id="PTHR33376">
    <property type="match status" value="1"/>
</dbReference>
<dbReference type="NCBIfam" id="NF037995">
    <property type="entry name" value="TRAP_S1"/>
    <property type="match status" value="1"/>
</dbReference>
<dbReference type="EMBL" id="FMXR01000020">
    <property type="protein sequence ID" value="SDB32907.1"/>
    <property type="molecule type" value="Genomic_DNA"/>
</dbReference>
<dbReference type="RefSeq" id="WP_176762404.1">
    <property type="nucleotide sequence ID" value="NZ_FMXR01000020.1"/>
</dbReference>
<dbReference type="PANTHER" id="PTHR33376:SF7">
    <property type="entry name" value="C4-DICARBOXYLATE-BINDING PROTEIN DCTB"/>
    <property type="match status" value="1"/>
</dbReference>